<gene>
    <name evidence="6" type="ORF">M6B22_09635</name>
</gene>
<evidence type="ECO:0000313" key="6">
    <source>
        <dbReference type="EMBL" id="WAX59000.1"/>
    </source>
</evidence>
<dbReference type="SUPFAM" id="SSF55424">
    <property type="entry name" value="FAD/NAD-linked reductases, dimerisation (C-terminal) domain"/>
    <property type="match status" value="1"/>
</dbReference>
<dbReference type="Proteomes" id="UP001164693">
    <property type="component" value="Chromosome"/>
</dbReference>
<dbReference type="PRINTS" id="PR00411">
    <property type="entry name" value="PNDRDTASEI"/>
</dbReference>
<sequence length="398" mass="42071">MARQRVLIVGASLAGVSAAERIRQRGDDVEIVVIGDEAEWPYDRPPLSKQVLTGTGRVQLLHEPSWYAAHDIQLRRATRAVSLEADRTAVALSDGETLAADAILIATGARARRVPAWAGRRGVHYLRSAADSRALGLALNNVGSLIVVGCGFVGLEVAAAASRRGWRVTVVESAAAPLQRVLPAELAVACVAGYLEAGVNIRTGATVTELVGTLTVRAARLSSGELLEADLVVVGVGAVPNTEWLAGAGLDVGDGVRCGADGRTNRPGIWAAGDVAAWHNTLTGTSGRVEQWQAARDHGARVADAILGDQARWDTPPYFWSDLLDAKLQFSGCFTSGMRTHTARSGRKLVAVVGERELCGVVTLGSPKWQGLGQRHLLARTNFDEACSWADQCVARAA</sequence>
<keyword evidence="3" id="KW-0274">FAD</keyword>
<evidence type="ECO:0000259" key="5">
    <source>
        <dbReference type="Pfam" id="PF07992"/>
    </source>
</evidence>
<dbReference type="PANTHER" id="PTHR43557:SF2">
    <property type="entry name" value="RIESKE DOMAIN-CONTAINING PROTEIN-RELATED"/>
    <property type="match status" value="1"/>
</dbReference>
<dbReference type="InterPro" id="IPR050446">
    <property type="entry name" value="FAD-oxidoreductase/Apoptosis"/>
</dbReference>
<dbReference type="Gene3D" id="3.30.390.30">
    <property type="match status" value="1"/>
</dbReference>
<keyword evidence="2" id="KW-0285">Flavoprotein</keyword>
<proteinExistence type="predicted"/>
<dbReference type="EMBL" id="CP097463">
    <property type="protein sequence ID" value="WAX59000.1"/>
    <property type="molecule type" value="Genomic_DNA"/>
</dbReference>
<evidence type="ECO:0000256" key="4">
    <source>
        <dbReference type="ARBA" id="ARBA00023002"/>
    </source>
</evidence>
<dbReference type="InterPro" id="IPR016156">
    <property type="entry name" value="FAD/NAD-linked_Rdtase_dimer_sf"/>
</dbReference>
<organism evidence="6 7">
    <name type="scientific">Jatrophihabitans cynanchi</name>
    <dbReference type="NCBI Taxonomy" id="2944128"/>
    <lineage>
        <taxon>Bacteria</taxon>
        <taxon>Bacillati</taxon>
        <taxon>Actinomycetota</taxon>
        <taxon>Actinomycetes</taxon>
        <taxon>Jatrophihabitantales</taxon>
        <taxon>Jatrophihabitantaceae</taxon>
        <taxon>Jatrophihabitans</taxon>
    </lineage>
</organism>
<evidence type="ECO:0000313" key="7">
    <source>
        <dbReference type="Proteomes" id="UP001164693"/>
    </source>
</evidence>
<dbReference type="SUPFAM" id="SSF51905">
    <property type="entry name" value="FAD/NAD(P)-binding domain"/>
    <property type="match status" value="1"/>
</dbReference>
<name>A0ABY7K487_9ACTN</name>
<dbReference type="InterPro" id="IPR023753">
    <property type="entry name" value="FAD/NAD-binding_dom"/>
</dbReference>
<dbReference type="PANTHER" id="PTHR43557">
    <property type="entry name" value="APOPTOSIS-INDUCING FACTOR 1"/>
    <property type="match status" value="1"/>
</dbReference>
<dbReference type="PRINTS" id="PR00368">
    <property type="entry name" value="FADPNR"/>
</dbReference>
<dbReference type="Gene3D" id="3.50.50.60">
    <property type="entry name" value="FAD/NAD(P)-binding domain"/>
    <property type="match status" value="2"/>
</dbReference>
<dbReference type="InterPro" id="IPR036188">
    <property type="entry name" value="FAD/NAD-bd_sf"/>
</dbReference>
<reference evidence="6" key="1">
    <citation type="submission" date="2022-05" db="EMBL/GenBank/DDBJ databases">
        <title>Jatrophihabitans sp. SB3-54 whole genome sequence.</title>
        <authorList>
            <person name="Suh M.K."/>
            <person name="Eom M.K."/>
            <person name="Kim J.S."/>
            <person name="Kim H.S."/>
            <person name="Do H.E."/>
            <person name="Shin Y.K."/>
            <person name="Lee J.-S."/>
        </authorList>
    </citation>
    <scope>NUCLEOTIDE SEQUENCE</scope>
    <source>
        <strain evidence="6">SB3-54</strain>
    </source>
</reference>
<evidence type="ECO:0000256" key="1">
    <source>
        <dbReference type="ARBA" id="ARBA00001974"/>
    </source>
</evidence>
<evidence type="ECO:0000256" key="2">
    <source>
        <dbReference type="ARBA" id="ARBA00022630"/>
    </source>
</evidence>
<accession>A0ABY7K487</accession>
<evidence type="ECO:0000256" key="3">
    <source>
        <dbReference type="ARBA" id="ARBA00022827"/>
    </source>
</evidence>
<protein>
    <submittedName>
        <fullName evidence="6">FAD-dependent oxidoreductase</fullName>
    </submittedName>
</protein>
<feature type="domain" description="FAD/NAD(P)-binding" evidence="5">
    <location>
        <begin position="5"/>
        <end position="299"/>
    </location>
</feature>
<keyword evidence="4" id="KW-0560">Oxidoreductase</keyword>
<dbReference type="RefSeq" id="WP_269445540.1">
    <property type="nucleotide sequence ID" value="NZ_CP097463.1"/>
</dbReference>
<comment type="cofactor">
    <cofactor evidence="1">
        <name>FAD</name>
        <dbReference type="ChEBI" id="CHEBI:57692"/>
    </cofactor>
</comment>
<dbReference type="Pfam" id="PF07992">
    <property type="entry name" value="Pyr_redox_2"/>
    <property type="match status" value="1"/>
</dbReference>
<keyword evidence="7" id="KW-1185">Reference proteome</keyword>